<feature type="domain" description="RiboL-PSP-HEPN" evidence="1">
    <location>
        <begin position="12"/>
        <end position="254"/>
    </location>
</feature>
<dbReference type="Proteomes" id="UP001302120">
    <property type="component" value="Unassembled WGS sequence"/>
</dbReference>
<accession>A0ABU5UIC3</accession>
<evidence type="ECO:0000259" key="1">
    <source>
        <dbReference type="Pfam" id="PF18735"/>
    </source>
</evidence>
<comment type="caution">
    <text evidence="2">The sequence shown here is derived from an EMBL/GenBank/DDBJ whole genome shotgun (WGS) entry which is preliminary data.</text>
</comment>
<protein>
    <submittedName>
        <fullName evidence="2">HEPN domain-containing protein</fullName>
    </submittedName>
</protein>
<proteinExistence type="predicted"/>
<dbReference type="RefSeq" id="WP_323197617.1">
    <property type="nucleotide sequence ID" value="NZ_JAYGHG010000039.1"/>
</dbReference>
<dbReference type="Pfam" id="PF18735">
    <property type="entry name" value="HEPN_RiboL-PSP"/>
    <property type="match status" value="1"/>
</dbReference>
<gene>
    <name evidence="2" type="ORF">VB620_18470</name>
</gene>
<organism evidence="2 3">
    <name type="scientific">Nodularia harveyana UHCC-0300</name>
    <dbReference type="NCBI Taxonomy" id="2974287"/>
    <lineage>
        <taxon>Bacteria</taxon>
        <taxon>Bacillati</taxon>
        <taxon>Cyanobacteriota</taxon>
        <taxon>Cyanophyceae</taxon>
        <taxon>Nostocales</taxon>
        <taxon>Nodulariaceae</taxon>
        <taxon>Nodularia</taxon>
    </lineage>
</organism>
<evidence type="ECO:0000313" key="2">
    <source>
        <dbReference type="EMBL" id="MEA5583317.1"/>
    </source>
</evidence>
<dbReference type="InterPro" id="IPR041519">
    <property type="entry name" value="HEPN_RiboL-PSP"/>
</dbReference>
<evidence type="ECO:0000313" key="3">
    <source>
        <dbReference type="Proteomes" id="UP001302120"/>
    </source>
</evidence>
<reference evidence="2 3" key="1">
    <citation type="submission" date="2023-12" db="EMBL/GenBank/DDBJ databases">
        <title>Baltic Sea Cyanobacteria.</title>
        <authorList>
            <person name="Delbaje E."/>
            <person name="Fewer D.P."/>
            <person name="Shishido T.K."/>
        </authorList>
    </citation>
    <scope>NUCLEOTIDE SEQUENCE [LARGE SCALE GENOMIC DNA]</scope>
    <source>
        <strain evidence="2 3">UHCC-0300</strain>
    </source>
</reference>
<sequence length="254" mass="28864">MQSALDQFRISIQRVRDLISLHNSIKAQATSALDLSDILRAALVLTVSALDYYIHEVVTLGMLEIHRGTRSEPSFKGNATQSAFARFEVSLGSASEDRKSAIDIASWIESEIQQSYGNDFLEQSHNISSLIPIISNTILNKLNNNSWLENEIRKKFREDSFQTPDNIAKAIRYISNEKLWEQVTNKMRGNTTQEAQKKIKQDLQEIVKRRNKIAHEADIDPTFGLGNRWPIDELLVGDAVDFIEQVVESIHQIL</sequence>
<keyword evidence="3" id="KW-1185">Reference proteome</keyword>
<name>A0ABU5UIC3_9CYAN</name>
<dbReference type="EMBL" id="JAYGHG010000039">
    <property type="protein sequence ID" value="MEA5583317.1"/>
    <property type="molecule type" value="Genomic_DNA"/>
</dbReference>